<dbReference type="PROSITE" id="PS51198">
    <property type="entry name" value="UVRD_HELICASE_ATP_BIND"/>
    <property type="match status" value="1"/>
</dbReference>
<comment type="catalytic activity">
    <reaction evidence="12 13">
        <text>ATP + H2O = ADP + phosphate + H(+)</text>
        <dbReference type="Rhea" id="RHEA:13065"/>
        <dbReference type="ChEBI" id="CHEBI:15377"/>
        <dbReference type="ChEBI" id="CHEBI:15378"/>
        <dbReference type="ChEBI" id="CHEBI:30616"/>
        <dbReference type="ChEBI" id="CHEBI:43474"/>
        <dbReference type="ChEBI" id="CHEBI:456216"/>
        <dbReference type="EC" id="5.6.2.4"/>
    </reaction>
</comment>
<evidence type="ECO:0000313" key="18">
    <source>
        <dbReference type="EMBL" id="UUF08041.1"/>
    </source>
</evidence>
<dbReference type="GO" id="GO:0000724">
    <property type="term" value="P:double-strand break repair via homologous recombination"/>
    <property type="evidence" value="ECO:0007669"/>
    <property type="project" value="UniProtKB-UniRule"/>
</dbReference>
<dbReference type="GO" id="GO:0005829">
    <property type="term" value="C:cytosol"/>
    <property type="evidence" value="ECO:0007669"/>
    <property type="project" value="TreeGrafter"/>
</dbReference>
<dbReference type="EMBL" id="CP071250">
    <property type="protein sequence ID" value="UUF08041.1"/>
    <property type="molecule type" value="Genomic_DNA"/>
</dbReference>
<dbReference type="Proteomes" id="UP001058016">
    <property type="component" value="Chromosome"/>
</dbReference>
<dbReference type="PANTHER" id="PTHR11070:SF48">
    <property type="entry name" value="ATP-DEPENDENT HELICASE_NUCLEASE SUBUNIT A"/>
    <property type="match status" value="1"/>
</dbReference>
<dbReference type="FunFam" id="3.40.50.300:FF:001236">
    <property type="entry name" value="ATP-dependent helicase/nuclease subunit A"/>
    <property type="match status" value="1"/>
</dbReference>
<protein>
    <recommendedName>
        <fullName evidence="13">ATP-dependent helicase/nuclease subunit A</fullName>
        <ecNumber evidence="13">3.1.-.-</ecNumber>
        <ecNumber evidence="13">5.6.2.4</ecNumber>
    </recommendedName>
    <alternativeName>
        <fullName evidence="13">ATP-dependent helicase/nuclease AddA</fullName>
    </alternativeName>
    <alternativeName>
        <fullName evidence="13">DNA 3'-5' helicase AddA</fullName>
    </alternativeName>
</protein>
<dbReference type="Pfam" id="PF00580">
    <property type="entry name" value="UvrD-helicase"/>
    <property type="match status" value="1"/>
</dbReference>
<dbReference type="InterPro" id="IPR027417">
    <property type="entry name" value="P-loop_NTPase"/>
</dbReference>
<evidence type="ECO:0000313" key="20">
    <source>
        <dbReference type="Proteomes" id="UP001058072"/>
    </source>
</evidence>
<feature type="domain" description="UvrD-like helicase ATP-binding" evidence="15">
    <location>
        <begin position="11"/>
        <end position="479"/>
    </location>
</feature>
<dbReference type="AlphaFoldDB" id="A0A9Q9CJA9"/>
<dbReference type="InterPro" id="IPR014016">
    <property type="entry name" value="UvrD-like_ATP-bd"/>
</dbReference>
<comment type="cofactor">
    <cofactor evidence="13">
        <name>Mg(2+)</name>
        <dbReference type="ChEBI" id="CHEBI:18420"/>
    </cofactor>
</comment>
<keyword evidence="9 13" id="KW-0234">DNA repair</keyword>
<dbReference type="GO" id="GO:0043138">
    <property type="term" value="F:3'-5' DNA helicase activity"/>
    <property type="evidence" value="ECO:0007669"/>
    <property type="project" value="UniProtKB-UniRule"/>
</dbReference>
<dbReference type="PROSITE" id="PS51217">
    <property type="entry name" value="UVRD_HELICASE_CTER"/>
    <property type="match status" value="1"/>
</dbReference>
<evidence type="ECO:0000259" key="15">
    <source>
        <dbReference type="PROSITE" id="PS51198"/>
    </source>
</evidence>
<dbReference type="InterPro" id="IPR000212">
    <property type="entry name" value="DNA_helicase_UvrD/REP"/>
</dbReference>
<evidence type="ECO:0000256" key="9">
    <source>
        <dbReference type="ARBA" id="ARBA00023204"/>
    </source>
</evidence>
<dbReference type="SUPFAM" id="SSF52980">
    <property type="entry name" value="Restriction endonuclease-like"/>
    <property type="match status" value="1"/>
</dbReference>
<dbReference type="SUPFAM" id="SSF52540">
    <property type="entry name" value="P-loop containing nucleoside triphosphate hydrolases"/>
    <property type="match status" value="1"/>
</dbReference>
<keyword evidence="7 13" id="KW-0067">ATP-binding</keyword>
<proteinExistence type="inferred from homology"/>
<feature type="binding site" evidence="14">
    <location>
        <begin position="32"/>
        <end position="39"/>
    </location>
    <ligand>
        <name>ATP</name>
        <dbReference type="ChEBI" id="CHEBI:30616"/>
    </ligand>
</feature>
<evidence type="ECO:0000256" key="14">
    <source>
        <dbReference type="PROSITE-ProRule" id="PRU00560"/>
    </source>
</evidence>
<dbReference type="EC" id="5.6.2.4" evidence="13"/>
<dbReference type="PANTHER" id="PTHR11070">
    <property type="entry name" value="UVRD / RECB / PCRA DNA HELICASE FAMILY MEMBER"/>
    <property type="match status" value="1"/>
</dbReference>
<evidence type="ECO:0000256" key="12">
    <source>
        <dbReference type="ARBA" id="ARBA00048988"/>
    </source>
</evidence>
<dbReference type="Pfam" id="PF13361">
    <property type="entry name" value="UvrD_C"/>
    <property type="match status" value="1"/>
</dbReference>
<evidence type="ECO:0000256" key="10">
    <source>
        <dbReference type="ARBA" id="ARBA00023235"/>
    </source>
</evidence>
<dbReference type="InterPro" id="IPR014017">
    <property type="entry name" value="DNA_helicase_UvrD-like_C"/>
</dbReference>
<sequence>MSNIPKKPDDTIWNDEQWQAIYEKGHDLLISAGAGSGKTAVLVERIIQKILIDHINIDELLVLTFTEAAAAEMKQRIRARIEQELAKQPGNLVLSAQLNKISAANISTFHAFCNKLIRRYYYLLQLDPVFKIADDIEVGILQDDVIEELFDELAEIEDENYLCLSESFNSDRDDEALKTMLLKVYELARSNPQMHQWLMNLRSLYEWDGHDLQSWRYYQEIGKLIAPSIDEALLDLEKAREFAKDAEVMGIDHKYRTEVYDQDVAYATRLKESQQSAYADLREAFKNTKLATFPRFNAKQYDKEAHEQSKNARDAFKKRLGKLEEKYFVYSNETHARHFNESEHLVIALSTLVMKFHERFLKAKRERQMLDFSDLEWNTLHLLVQEDQPTDVARDIYHQFKEIMIDEYQDTNSMQECIITSIAKVAQPEIPIFMVGDVKQSIYRFRLAEPSIFQGKYQAYSSNKEAGNKIDLMKNYRSHQQVIDATNFIFKQLMDEPVGEIEYDEAAMLKLGVTGENNDEFNKSEVHLIDKKQFDEESEADLNAIEIEAHHIARLILQWVNNGQEIYDRKKGCYRPITYQDIVILMRSLGSVTIFQDVFRLYNIPLFTEQNTDLFDSIEIINLVSCLKVIDNPYQDIPLVGLMRSPLFFFTERELSLIKVATKANSFYDLVLYYRQAGEDELLKQKVAQFVQTIERWRFESKTTSLSQLIIRIYEQTLYYEFVLGLPHGYLRKANLDVFVDKARMYENSTKKGLYGFVNYIDRMQALGKHFGKAKTVTANENVVRIMSIHKSKGLEFPVVFVSQIHKTFNRQDELGNYLVHKKYGVAVKYIDPVLRLKQKTIAQSVVGSMIHKEMLAEEMRLLYVAMTRAKSKLIFTGVFDTEKKLASMNEVIKDSSWLLPSSHRLSAKNYADWVIPAVLKHKDSKEIVETCCEAKPFFLDDQSSWCLRIITEHEQLEEQEIENQQVEMQPPALDFEKIFDHSYDYQPLVEINAKQSVSQRKEEETTPMFKGIPEVKPQVAYDRPSFMKEQQVSGPEAGTALHQFMQHLPISLDHTLESLQDMKTRVIEKEMMTEAMANKIDLQQVLAFTKNPLYEQLTKAISVKKEVPFMTLVKVADHEQSQILLQGVIDLLAEFEDYVWIIDYKTDYVRDFNTQYEELKDRYAVQMKYYSKAIKEIYPTKKVSCYVYFLKVQQYIVYE</sequence>
<comment type="function">
    <text evidence="13">The heterodimer acts as both an ATP-dependent DNA helicase and an ATP-dependent, dual-direction single-stranded exonuclease. Recognizes the chi site generating a DNA molecule suitable for the initiation of homologous recombination. The AddA nuclease domain is required for chi fragment generation; this subunit has the helicase and 3' -&gt; 5' nuclease activities.</text>
</comment>
<keyword evidence="5 13" id="KW-0347">Helicase</keyword>
<dbReference type="InterPro" id="IPR011335">
    <property type="entry name" value="Restrct_endonuc-II-like"/>
</dbReference>
<dbReference type="GO" id="GO:0008408">
    <property type="term" value="F:3'-5' exonuclease activity"/>
    <property type="evidence" value="ECO:0007669"/>
    <property type="project" value="UniProtKB-UniRule"/>
</dbReference>
<evidence type="ECO:0000256" key="6">
    <source>
        <dbReference type="ARBA" id="ARBA00022839"/>
    </source>
</evidence>
<evidence type="ECO:0000256" key="3">
    <source>
        <dbReference type="ARBA" id="ARBA00022763"/>
    </source>
</evidence>
<dbReference type="Pfam" id="PF12705">
    <property type="entry name" value="PDDEXK_1"/>
    <property type="match status" value="1"/>
</dbReference>
<dbReference type="NCBIfam" id="TIGR02785">
    <property type="entry name" value="addA_Gpos"/>
    <property type="match status" value="1"/>
</dbReference>
<dbReference type="InterPro" id="IPR011604">
    <property type="entry name" value="PDDEXK-like_dom_sf"/>
</dbReference>
<dbReference type="EMBL" id="CP071249">
    <property type="protein sequence ID" value="UUF06817.1"/>
    <property type="molecule type" value="Genomic_DNA"/>
</dbReference>
<dbReference type="CDD" id="cd17932">
    <property type="entry name" value="DEXQc_UvrD"/>
    <property type="match status" value="1"/>
</dbReference>
<gene>
    <name evidence="13 18" type="primary">addA</name>
    <name evidence="17" type="ORF">J0J69_04340</name>
    <name evidence="18" type="ORF">J0J70_10520</name>
</gene>
<comment type="catalytic activity">
    <reaction evidence="11 13">
        <text>Couples ATP hydrolysis with the unwinding of duplex DNA by translocating in the 3'-5' direction.</text>
        <dbReference type="EC" id="5.6.2.4"/>
    </reaction>
</comment>
<dbReference type="Gene3D" id="3.90.320.10">
    <property type="match status" value="1"/>
</dbReference>
<keyword evidence="10 13" id="KW-0413">Isomerase</keyword>
<evidence type="ECO:0000256" key="1">
    <source>
        <dbReference type="ARBA" id="ARBA00022722"/>
    </source>
</evidence>
<comment type="similarity">
    <text evidence="13">Belongs to the helicase family. AddA subfamily.</text>
</comment>
<evidence type="ECO:0000256" key="11">
    <source>
        <dbReference type="ARBA" id="ARBA00034617"/>
    </source>
</evidence>
<evidence type="ECO:0000313" key="19">
    <source>
        <dbReference type="Proteomes" id="UP001058016"/>
    </source>
</evidence>
<dbReference type="GO" id="GO:0003690">
    <property type="term" value="F:double-stranded DNA binding"/>
    <property type="evidence" value="ECO:0007669"/>
    <property type="project" value="UniProtKB-UniRule"/>
</dbReference>
<keyword evidence="6 13" id="KW-0269">Exonuclease</keyword>
<dbReference type="InterPro" id="IPR038726">
    <property type="entry name" value="PDDEXK_AddAB-type"/>
</dbReference>
<evidence type="ECO:0000256" key="4">
    <source>
        <dbReference type="ARBA" id="ARBA00022801"/>
    </source>
</evidence>
<evidence type="ECO:0000256" key="7">
    <source>
        <dbReference type="ARBA" id="ARBA00022840"/>
    </source>
</evidence>
<organism evidence="18 20">
    <name type="scientific">Turicibacter bilis</name>
    <dbReference type="NCBI Taxonomy" id="2735723"/>
    <lineage>
        <taxon>Bacteria</taxon>
        <taxon>Bacillati</taxon>
        <taxon>Bacillota</taxon>
        <taxon>Erysipelotrichia</taxon>
        <taxon>Erysipelotrichales</taxon>
        <taxon>Turicibacteraceae</taxon>
        <taxon>Turicibacter</taxon>
    </lineage>
</organism>
<keyword evidence="4 13" id="KW-0378">Hydrolase</keyword>
<dbReference type="GO" id="GO:0033202">
    <property type="term" value="C:DNA helicase complex"/>
    <property type="evidence" value="ECO:0007669"/>
    <property type="project" value="TreeGrafter"/>
</dbReference>
<dbReference type="Proteomes" id="UP001058072">
    <property type="component" value="Chromosome"/>
</dbReference>
<evidence type="ECO:0000256" key="8">
    <source>
        <dbReference type="ARBA" id="ARBA00023125"/>
    </source>
</evidence>
<dbReference type="RefSeq" id="WP_212724582.1">
    <property type="nucleotide sequence ID" value="NZ_CP071249.1"/>
</dbReference>
<dbReference type="HAMAP" id="MF_01451">
    <property type="entry name" value="AddA"/>
    <property type="match status" value="1"/>
</dbReference>
<feature type="domain" description="UvrD-like helicase C-terminal" evidence="16">
    <location>
        <begin position="504"/>
        <end position="794"/>
    </location>
</feature>
<keyword evidence="8 13" id="KW-0238">DNA-binding</keyword>
<reference evidence="18 19" key="1">
    <citation type="submission" date="2021-03" db="EMBL/GenBank/DDBJ databases">
        <title>Comparative Genomics and Metabolomics in the genus Turicibacter.</title>
        <authorList>
            <person name="Maki J."/>
            <person name="Looft T."/>
        </authorList>
    </citation>
    <scope>NUCLEOTIDE SEQUENCE</scope>
    <source>
        <strain evidence="18">ISU324</strain>
        <strain evidence="17 19">MMM721</strain>
    </source>
</reference>
<keyword evidence="3 13" id="KW-0227">DNA damage</keyword>
<evidence type="ECO:0000259" key="16">
    <source>
        <dbReference type="PROSITE" id="PS51217"/>
    </source>
</evidence>
<keyword evidence="1 13" id="KW-0540">Nuclease</keyword>
<evidence type="ECO:0000256" key="5">
    <source>
        <dbReference type="ARBA" id="ARBA00022806"/>
    </source>
</evidence>
<dbReference type="EC" id="3.1.-.-" evidence="13"/>
<dbReference type="Gene3D" id="3.40.50.300">
    <property type="entry name" value="P-loop containing nucleotide triphosphate hydrolases"/>
    <property type="match status" value="4"/>
</dbReference>
<dbReference type="GO" id="GO:0005524">
    <property type="term" value="F:ATP binding"/>
    <property type="evidence" value="ECO:0007669"/>
    <property type="project" value="UniProtKB-UniRule"/>
</dbReference>
<name>A0A9Q9CJA9_9FIRM</name>
<dbReference type="InterPro" id="IPR014152">
    <property type="entry name" value="AddA"/>
</dbReference>
<evidence type="ECO:0000256" key="13">
    <source>
        <dbReference type="HAMAP-Rule" id="MF_01451"/>
    </source>
</evidence>
<comment type="subunit">
    <text evidence="13">Heterodimer of AddA and AddB/RexB.</text>
</comment>
<evidence type="ECO:0000313" key="17">
    <source>
        <dbReference type="EMBL" id="UUF06817.1"/>
    </source>
</evidence>
<keyword evidence="2 13" id="KW-0547">Nucleotide-binding</keyword>
<keyword evidence="19" id="KW-1185">Reference proteome</keyword>
<evidence type="ECO:0000256" key="2">
    <source>
        <dbReference type="ARBA" id="ARBA00022741"/>
    </source>
</evidence>
<accession>A0A9Q9CJA9</accession>